<feature type="signal peptide" evidence="5">
    <location>
        <begin position="1"/>
        <end position="17"/>
    </location>
</feature>
<dbReference type="Proteomes" id="UP000237271">
    <property type="component" value="Unassembled WGS sequence"/>
</dbReference>
<comment type="similarity">
    <text evidence="2 5">Belongs to the RxLR effector family.</text>
</comment>
<dbReference type="OrthoDB" id="128182at2759"/>
<gene>
    <name evidence="6" type="ORF">PHPALM_3719</name>
</gene>
<sequence length="135" mass="15394">MRLSFAILLLFFGSANALPAITTEIQDSPMKSPELVRSQEVGNHAGVKTRSLRSHIEVEASGEDDETEERVKGANLFAESKLNQMMSSIKTFKRFRNWKAYGLSTGQVATRLENKGIYDKYQDLNFMYQRHYPTL</sequence>
<feature type="chain" id="PRO_5028525020" description="RxLR effector protein" evidence="5">
    <location>
        <begin position="18"/>
        <end position="135"/>
    </location>
</feature>
<comment type="function">
    <text evidence="5">Effector that suppresses plant defense responses during pathogen infection.</text>
</comment>
<evidence type="ECO:0000256" key="4">
    <source>
        <dbReference type="ARBA" id="ARBA00022729"/>
    </source>
</evidence>
<keyword evidence="3 5" id="KW-0964">Secreted</keyword>
<protein>
    <recommendedName>
        <fullName evidence="5">RxLR effector protein</fullName>
    </recommendedName>
</protein>
<name>A0A2P4YLQ1_9STRA</name>
<dbReference type="AlphaFoldDB" id="A0A2P4YLQ1"/>
<comment type="caution">
    <text evidence="6">The sequence shown here is derived from an EMBL/GenBank/DDBJ whole genome shotgun (WGS) entry which is preliminary data.</text>
</comment>
<comment type="domain">
    <text evidence="5">The RxLR-dEER motif acts to carry the protein into the host cell cytoplasm through binding to cell surface phosphatidylinositol-3-phosphate.</text>
</comment>
<evidence type="ECO:0000313" key="6">
    <source>
        <dbReference type="EMBL" id="POM78723.1"/>
    </source>
</evidence>
<proteinExistence type="inferred from homology"/>
<keyword evidence="4 5" id="KW-0732">Signal</keyword>
<dbReference type="InterPro" id="IPR031825">
    <property type="entry name" value="RXLR"/>
</dbReference>
<evidence type="ECO:0000256" key="3">
    <source>
        <dbReference type="ARBA" id="ARBA00022525"/>
    </source>
</evidence>
<dbReference type="Pfam" id="PF16810">
    <property type="entry name" value="RXLR"/>
    <property type="match status" value="1"/>
</dbReference>
<evidence type="ECO:0000313" key="7">
    <source>
        <dbReference type="Proteomes" id="UP000237271"/>
    </source>
</evidence>
<organism evidence="6 7">
    <name type="scientific">Phytophthora palmivora</name>
    <dbReference type="NCBI Taxonomy" id="4796"/>
    <lineage>
        <taxon>Eukaryota</taxon>
        <taxon>Sar</taxon>
        <taxon>Stramenopiles</taxon>
        <taxon>Oomycota</taxon>
        <taxon>Peronosporomycetes</taxon>
        <taxon>Peronosporales</taxon>
        <taxon>Peronosporaceae</taxon>
        <taxon>Phytophthora</taxon>
    </lineage>
</organism>
<dbReference type="GO" id="GO:0005576">
    <property type="term" value="C:extracellular region"/>
    <property type="evidence" value="ECO:0007669"/>
    <property type="project" value="UniProtKB-SubCell"/>
</dbReference>
<reference evidence="6 7" key="1">
    <citation type="journal article" date="2017" name="Genome Biol. Evol.">
        <title>Phytophthora megakarya and P. palmivora, closely related causal agents of cacao black pod rot, underwent increases in genome sizes and gene numbers by different mechanisms.</title>
        <authorList>
            <person name="Ali S.S."/>
            <person name="Shao J."/>
            <person name="Lary D.J."/>
            <person name="Kronmiller B."/>
            <person name="Shen D."/>
            <person name="Strem M.D."/>
            <person name="Amoako-Attah I."/>
            <person name="Akrofi A.Y."/>
            <person name="Begoude B.A."/>
            <person name="Ten Hoopen G.M."/>
            <person name="Coulibaly K."/>
            <person name="Kebe B.I."/>
            <person name="Melnick R.L."/>
            <person name="Guiltinan M.J."/>
            <person name="Tyler B.M."/>
            <person name="Meinhardt L.W."/>
            <person name="Bailey B.A."/>
        </authorList>
    </citation>
    <scope>NUCLEOTIDE SEQUENCE [LARGE SCALE GENOMIC DNA]</scope>
    <source>
        <strain evidence="7">sbr112.9</strain>
    </source>
</reference>
<keyword evidence="7" id="KW-1185">Reference proteome</keyword>
<accession>A0A2P4YLQ1</accession>
<evidence type="ECO:0000256" key="1">
    <source>
        <dbReference type="ARBA" id="ARBA00004613"/>
    </source>
</evidence>
<evidence type="ECO:0000256" key="2">
    <source>
        <dbReference type="ARBA" id="ARBA00010400"/>
    </source>
</evidence>
<evidence type="ECO:0000256" key="5">
    <source>
        <dbReference type="RuleBase" id="RU367124"/>
    </source>
</evidence>
<comment type="subcellular location">
    <subcellularLocation>
        <location evidence="1 5">Secreted</location>
    </subcellularLocation>
</comment>
<dbReference type="EMBL" id="NCKW01001926">
    <property type="protein sequence ID" value="POM78723.1"/>
    <property type="molecule type" value="Genomic_DNA"/>
</dbReference>